<dbReference type="AlphaFoldDB" id="A0A1N7CCE5"/>
<reference evidence="4 5" key="1">
    <citation type="submission" date="2017-01" db="EMBL/GenBank/DDBJ databases">
        <authorList>
            <person name="Mah S.A."/>
            <person name="Swanson W.J."/>
            <person name="Moy G.W."/>
            <person name="Vacquier V.D."/>
        </authorList>
    </citation>
    <scope>NUCLEOTIDE SEQUENCE [LARGE SCALE GENOMIC DNA]</scope>
    <source>
        <strain evidence="4 5">CPCC 203464</strain>
    </source>
</reference>
<dbReference type="SUPFAM" id="SSF46689">
    <property type="entry name" value="Homeodomain-like"/>
    <property type="match status" value="2"/>
</dbReference>
<evidence type="ECO:0000259" key="3">
    <source>
        <dbReference type="PROSITE" id="PS01124"/>
    </source>
</evidence>
<dbReference type="Pfam" id="PF12833">
    <property type="entry name" value="HTH_18"/>
    <property type="match status" value="1"/>
</dbReference>
<protein>
    <submittedName>
        <fullName evidence="4">Transcriptional regulator, AraC family with amidase-like domain</fullName>
    </submittedName>
</protein>
<keyword evidence="1" id="KW-0805">Transcription regulation</keyword>
<dbReference type="Pfam" id="PF01965">
    <property type="entry name" value="DJ-1_PfpI"/>
    <property type="match status" value="1"/>
</dbReference>
<dbReference type="InterPro" id="IPR018060">
    <property type="entry name" value="HTH_AraC"/>
</dbReference>
<gene>
    <name evidence="4" type="ORF">SAMN05445060_0030</name>
</gene>
<keyword evidence="2" id="KW-0804">Transcription</keyword>
<dbReference type="InterPro" id="IPR009057">
    <property type="entry name" value="Homeodomain-like_sf"/>
</dbReference>
<dbReference type="Proteomes" id="UP000186218">
    <property type="component" value="Unassembled WGS sequence"/>
</dbReference>
<dbReference type="InterPro" id="IPR002818">
    <property type="entry name" value="DJ-1/PfpI"/>
</dbReference>
<evidence type="ECO:0000256" key="2">
    <source>
        <dbReference type="ARBA" id="ARBA00023163"/>
    </source>
</evidence>
<dbReference type="PANTHER" id="PTHR43130">
    <property type="entry name" value="ARAC-FAMILY TRANSCRIPTIONAL REGULATOR"/>
    <property type="match status" value="1"/>
</dbReference>
<dbReference type="SUPFAM" id="SSF52317">
    <property type="entry name" value="Class I glutamine amidotransferase-like"/>
    <property type="match status" value="1"/>
</dbReference>
<dbReference type="GO" id="GO:0003700">
    <property type="term" value="F:DNA-binding transcription factor activity"/>
    <property type="evidence" value="ECO:0007669"/>
    <property type="project" value="InterPro"/>
</dbReference>
<dbReference type="PROSITE" id="PS01124">
    <property type="entry name" value="HTH_ARAC_FAMILY_2"/>
    <property type="match status" value="1"/>
</dbReference>
<feature type="domain" description="HTH araC/xylS-type" evidence="3">
    <location>
        <begin position="204"/>
        <end position="302"/>
    </location>
</feature>
<dbReference type="InterPro" id="IPR029062">
    <property type="entry name" value="Class_I_gatase-like"/>
</dbReference>
<organism evidence="4 5">
    <name type="scientific">Williamsia sterculiae</name>
    <dbReference type="NCBI Taxonomy" id="1344003"/>
    <lineage>
        <taxon>Bacteria</taxon>
        <taxon>Bacillati</taxon>
        <taxon>Actinomycetota</taxon>
        <taxon>Actinomycetes</taxon>
        <taxon>Mycobacteriales</taxon>
        <taxon>Nocardiaceae</taxon>
        <taxon>Williamsia</taxon>
    </lineage>
</organism>
<evidence type="ECO:0000256" key="1">
    <source>
        <dbReference type="ARBA" id="ARBA00023015"/>
    </source>
</evidence>
<accession>A0A1N7CCE5</accession>
<dbReference type="GO" id="GO:0043565">
    <property type="term" value="F:sequence-specific DNA binding"/>
    <property type="evidence" value="ECO:0007669"/>
    <property type="project" value="InterPro"/>
</dbReference>
<evidence type="ECO:0000313" key="5">
    <source>
        <dbReference type="Proteomes" id="UP000186218"/>
    </source>
</evidence>
<dbReference type="Gene3D" id="1.10.10.60">
    <property type="entry name" value="Homeodomain-like"/>
    <property type="match status" value="1"/>
</dbReference>
<proteinExistence type="predicted"/>
<dbReference type="CDD" id="cd03137">
    <property type="entry name" value="GATase1_AraC_1"/>
    <property type="match status" value="1"/>
</dbReference>
<dbReference type="Gene3D" id="3.40.50.880">
    <property type="match status" value="1"/>
</dbReference>
<dbReference type="EMBL" id="FTNT01000001">
    <property type="protein sequence ID" value="SIR61127.1"/>
    <property type="molecule type" value="Genomic_DNA"/>
</dbReference>
<evidence type="ECO:0000313" key="4">
    <source>
        <dbReference type="EMBL" id="SIR61127.1"/>
    </source>
</evidence>
<name>A0A1N7CCE5_9NOCA</name>
<dbReference type="InterPro" id="IPR052158">
    <property type="entry name" value="INH-QAR"/>
</dbReference>
<dbReference type="PANTHER" id="PTHR43130:SF3">
    <property type="entry name" value="HTH-TYPE TRANSCRIPTIONAL REGULATOR RV1931C"/>
    <property type="match status" value="1"/>
</dbReference>
<dbReference type="STRING" id="1344003.SAMN05445060_0030"/>
<dbReference type="SMART" id="SM00342">
    <property type="entry name" value="HTH_ARAC"/>
    <property type="match status" value="1"/>
</dbReference>
<sequence>MSVLALPGALPLDLAIPMQIFGLDPRYSLTVCADEEAGPVPSGGVAITELAPLRSLTTAQTVIVPGTDDPAARVADRTLAGLRAAVERGARMVSICTGVFALAAAGIIAGRTVTTHWQEVERLQCLYPDITVDPRPLFIDDGDILTSAGVTAGIDLCLHLITADHGSAAANQRARAIVAAPRRTGDQLQYIPPTRPSERGHDLAELRAWMAGNPTTRHTLADLAARVPCSPRTLVRTFEAETGLTPARWMTRIRINLAREILEATDLPAERLGERTGLGSPAATRAAFRRACGVSPEHYRLTFATAFTEPPPQNS</sequence>
<keyword evidence="5" id="KW-1185">Reference proteome</keyword>